<evidence type="ECO:0000313" key="2">
    <source>
        <dbReference type="Proteomes" id="UP001500279"/>
    </source>
</evidence>
<name>A0ABN1JZM4_9BURK</name>
<dbReference type="Proteomes" id="UP001500279">
    <property type="component" value="Unassembled WGS sequence"/>
</dbReference>
<dbReference type="RefSeq" id="WP_141285310.1">
    <property type="nucleotide sequence ID" value="NZ_BAAAEW010000011.1"/>
</dbReference>
<proteinExistence type="predicted"/>
<organism evidence="1 2">
    <name type="scientific">Ideonella azotifigens</name>
    <dbReference type="NCBI Taxonomy" id="513160"/>
    <lineage>
        <taxon>Bacteria</taxon>
        <taxon>Pseudomonadati</taxon>
        <taxon>Pseudomonadota</taxon>
        <taxon>Betaproteobacteria</taxon>
        <taxon>Burkholderiales</taxon>
        <taxon>Sphaerotilaceae</taxon>
        <taxon>Ideonella</taxon>
    </lineage>
</organism>
<evidence type="ECO:0000313" key="1">
    <source>
        <dbReference type="EMBL" id="GAA0750365.1"/>
    </source>
</evidence>
<accession>A0ABN1JZM4</accession>
<dbReference type="EMBL" id="BAAAEW010000011">
    <property type="protein sequence ID" value="GAA0750365.1"/>
    <property type="molecule type" value="Genomic_DNA"/>
</dbReference>
<protein>
    <submittedName>
        <fullName evidence="1">Uncharacterized protein</fullName>
    </submittedName>
</protein>
<gene>
    <name evidence="1" type="ORF">GCM10009107_21940</name>
</gene>
<reference evidence="1 2" key="1">
    <citation type="journal article" date="2019" name="Int. J. Syst. Evol. Microbiol.">
        <title>The Global Catalogue of Microorganisms (GCM) 10K type strain sequencing project: providing services to taxonomists for standard genome sequencing and annotation.</title>
        <authorList>
            <consortium name="The Broad Institute Genomics Platform"/>
            <consortium name="The Broad Institute Genome Sequencing Center for Infectious Disease"/>
            <person name="Wu L."/>
            <person name="Ma J."/>
        </authorList>
    </citation>
    <scope>NUCLEOTIDE SEQUENCE [LARGE SCALE GENOMIC DNA]</scope>
    <source>
        <strain evidence="1 2">JCM 15503</strain>
    </source>
</reference>
<keyword evidence="2" id="KW-1185">Reference proteome</keyword>
<comment type="caution">
    <text evidence="1">The sequence shown here is derived from an EMBL/GenBank/DDBJ whole genome shotgun (WGS) entry which is preliminary data.</text>
</comment>
<sequence>MVDPNDNLLASLTVRLPFSGSSDNRWADALPVEIRDASKFVLRAKGVCNDPLTVPAGNYLVSATLPDGQVASFDDIVRLEPGGHRELTISAEGLSLPPSLKYSRTFGEEVSDFVRPVTDLFASRTTTVMVGNWIPLAMDPPAAAQVDWKPTASTHLEVHYSDGVPVWVEVQRHDNAMYFAIPVDEQGKTIAQWSIIVPKPDPNDPNPDSANLKPDSIDLKLDFGDGDLNSFFDYIQSGQSLTARSIGRSIIEKSEQYMMAKRRCPLLAALGAYVLLRASELDGMDEWTRNLSQWFGWLPDAGAIRVEYLARQNRHSEAVQQLLQMPSRGVPWFRSGIGYLGNRAKVYSSVANRETSRLAVSIDDARKLNDLSRFFSQLAAALDVTRATTVLRGMPKLAHDVAAAAGPDLAFTAAPP</sequence>